<comment type="caution">
    <text evidence="8">The sequence shown here is derived from an EMBL/GenBank/DDBJ whole genome shotgun (WGS) entry which is preliminary data.</text>
</comment>
<evidence type="ECO:0000256" key="7">
    <source>
        <dbReference type="RuleBase" id="RU362044"/>
    </source>
</evidence>
<dbReference type="AlphaFoldDB" id="A0A9D8KHM6"/>
<dbReference type="GO" id="GO:0043190">
    <property type="term" value="C:ATP-binding cassette (ABC) transporter complex"/>
    <property type="evidence" value="ECO:0007669"/>
    <property type="project" value="InterPro"/>
</dbReference>
<name>A0A9D8KHM6_9DELT</name>
<evidence type="ECO:0000256" key="4">
    <source>
        <dbReference type="ARBA" id="ARBA00022692"/>
    </source>
</evidence>
<dbReference type="PANTHER" id="PTHR30188">
    <property type="entry name" value="ABC TRANSPORTER PERMEASE PROTEIN-RELATED"/>
    <property type="match status" value="1"/>
</dbReference>
<keyword evidence="3" id="KW-0813">Transport</keyword>
<evidence type="ECO:0000256" key="3">
    <source>
        <dbReference type="ARBA" id="ARBA00022448"/>
    </source>
</evidence>
<evidence type="ECO:0000256" key="1">
    <source>
        <dbReference type="ARBA" id="ARBA00004141"/>
    </source>
</evidence>
<dbReference type="Proteomes" id="UP000809273">
    <property type="component" value="Unassembled WGS sequence"/>
</dbReference>
<comment type="similarity">
    <text evidence="2 7">Belongs to the MlaE permease family.</text>
</comment>
<dbReference type="NCBIfam" id="TIGR00056">
    <property type="entry name" value="MlaE family lipid ABC transporter permease subunit"/>
    <property type="match status" value="1"/>
</dbReference>
<evidence type="ECO:0000313" key="8">
    <source>
        <dbReference type="EMBL" id="MBN1574170.1"/>
    </source>
</evidence>
<feature type="transmembrane region" description="Helical" evidence="7">
    <location>
        <begin position="229"/>
        <end position="251"/>
    </location>
</feature>
<dbReference type="InterPro" id="IPR003453">
    <property type="entry name" value="ABC_MlaE_roteobac"/>
</dbReference>
<gene>
    <name evidence="8" type="ORF">JW984_13315</name>
</gene>
<keyword evidence="6 7" id="KW-0472">Membrane</keyword>
<reference evidence="8" key="2">
    <citation type="submission" date="2021-01" db="EMBL/GenBank/DDBJ databases">
        <authorList>
            <person name="Hahn C.R."/>
            <person name="Youssef N.H."/>
            <person name="Elshahed M."/>
        </authorList>
    </citation>
    <scope>NUCLEOTIDE SEQUENCE</scope>
    <source>
        <strain evidence="8">Zod_Metabat.24</strain>
    </source>
</reference>
<keyword evidence="5 7" id="KW-1133">Transmembrane helix</keyword>
<feature type="transmembrane region" description="Helical" evidence="7">
    <location>
        <begin position="197"/>
        <end position="217"/>
    </location>
</feature>
<sequence length="259" mass="27419">MKEFFETLGKWFIKAMLYLEGTTRLTLEAGKVLLTPPLNLRSAVDQIEYIGIKSMLIALITALFTGAVMALQMAFALKRFGAADFAANVLAVSLVRELGPVLTGLLVGGRVGAGITAEVGSMQVTEQIDAIKALGADPVRELVVPKTLACMIVLPILTVYADIVGILSGMVVTVIELGVEPVKYLDQVVNVLTISDFIGGLGKSFFFGIIIGIVGCYRGFTTTGGTVGVGVATTSSVVTISLSILVADFFLTKLFMLLF</sequence>
<dbReference type="GO" id="GO:0005548">
    <property type="term" value="F:phospholipid transporter activity"/>
    <property type="evidence" value="ECO:0007669"/>
    <property type="project" value="TreeGrafter"/>
</dbReference>
<feature type="transmembrane region" description="Helical" evidence="7">
    <location>
        <begin position="148"/>
        <end position="177"/>
    </location>
</feature>
<evidence type="ECO:0000256" key="2">
    <source>
        <dbReference type="ARBA" id="ARBA00007556"/>
    </source>
</evidence>
<comment type="subcellular location">
    <subcellularLocation>
        <location evidence="1">Membrane</location>
        <topology evidence="1">Multi-pass membrane protein</topology>
    </subcellularLocation>
</comment>
<organism evidence="8 9">
    <name type="scientific">Candidatus Zymogenus saltonus</name>
    <dbReference type="NCBI Taxonomy" id="2844893"/>
    <lineage>
        <taxon>Bacteria</taxon>
        <taxon>Deltaproteobacteria</taxon>
        <taxon>Candidatus Zymogenia</taxon>
        <taxon>Candidatus Zymogeniales</taxon>
        <taxon>Candidatus Zymogenaceae</taxon>
        <taxon>Candidatus Zymogenus</taxon>
    </lineage>
</organism>
<protein>
    <submittedName>
        <fullName evidence="8">ABC transporter permease</fullName>
    </submittedName>
</protein>
<dbReference type="Pfam" id="PF02405">
    <property type="entry name" value="MlaE"/>
    <property type="match status" value="1"/>
</dbReference>
<dbReference type="EMBL" id="JAFGIX010000069">
    <property type="protein sequence ID" value="MBN1574170.1"/>
    <property type="molecule type" value="Genomic_DNA"/>
</dbReference>
<reference evidence="8" key="1">
    <citation type="journal article" date="2021" name="Environ. Microbiol.">
        <title>Genomic characterization of three novel Desulfobacterota classes expand the metabolic and phylogenetic diversity of the phylum.</title>
        <authorList>
            <person name="Murphy C.L."/>
            <person name="Biggerstaff J."/>
            <person name="Eichhorn A."/>
            <person name="Ewing E."/>
            <person name="Shahan R."/>
            <person name="Soriano D."/>
            <person name="Stewart S."/>
            <person name="VanMol K."/>
            <person name="Walker R."/>
            <person name="Walters P."/>
            <person name="Elshahed M.S."/>
            <person name="Youssef N.H."/>
        </authorList>
    </citation>
    <scope>NUCLEOTIDE SEQUENCE</scope>
    <source>
        <strain evidence="8">Zod_Metabat.24</strain>
    </source>
</reference>
<evidence type="ECO:0000313" key="9">
    <source>
        <dbReference type="Proteomes" id="UP000809273"/>
    </source>
</evidence>
<accession>A0A9D8KHM6</accession>
<evidence type="ECO:0000256" key="6">
    <source>
        <dbReference type="ARBA" id="ARBA00023136"/>
    </source>
</evidence>
<feature type="transmembrane region" description="Helical" evidence="7">
    <location>
        <begin position="50"/>
        <end position="71"/>
    </location>
</feature>
<proteinExistence type="inferred from homology"/>
<dbReference type="PANTHER" id="PTHR30188:SF4">
    <property type="entry name" value="PROTEIN TRIGALACTOSYLDIACYLGLYCEROL 1, CHLOROPLASTIC"/>
    <property type="match status" value="1"/>
</dbReference>
<keyword evidence="4 7" id="KW-0812">Transmembrane</keyword>
<comment type="caution">
    <text evidence="7">Lacks conserved residue(s) required for the propagation of feature annotation.</text>
</comment>
<dbReference type="InterPro" id="IPR030802">
    <property type="entry name" value="Permease_MalE"/>
</dbReference>
<evidence type="ECO:0000256" key="5">
    <source>
        <dbReference type="ARBA" id="ARBA00022989"/>
    </source>
</evidence>